<organism evidence="1">
    <name type="scientific">Arion vulgaris</name>
    <dbReference type="NCBI Taxonomy" id="1028688"/>
    <lineage>
        <taxon>Eukaryota</taxon>
        <taxon>Metazoa</taxon>
        <taxon>Spiralia</taxon>
        <taxon>Lophotrochozoa</taxon>
        <taxon>Mollusca</taxon>
        <taxon>Gastropoda</taxon>
        <taxon>Heterobranchia</taxon>
        <taxon>Euthyneura</taxon>
        <taxon>Panpulmonata</taxon>
        <taxon>Eupulmonata</taxon>
        <taxon>Stylommatophora</taxon>
        <taxon>Helicina</taxon>
        <taxon>Arionoidea</taxon>
        <taxon>Arionidae</taxon>
        <taxon>Arion</taxon>
    </lineage>
</organism>
<protein>
    <submittedName>
        <fullName evidence="1">Uncharacterized protein</fullName>
    </submittedName>
</protein>
<evidence type="ECO:0000313" key="1">
    <source>
        <dbReference type="EMBL" id="CEK87672.1"/>
    </source>
</evidence>
<dbReference type="AlphaFoldDB" id="A0A0B7B470"/>
<proteinExistence type="predicted"/>
<dbReference type="EMBL" id="HACG01040807">
    <property type="protein sequence ID" value="CEK87672.1"/>
    <property type="molecule type" value="Transcribed_RNA"/>
</dbReference>
<reference evidence="1" key="1">
    <citation type="submission" date="2014-12" db="EMBL/GenBank/DDBJ databases">
        <title>Insight into the proteome of Arion vulgaris.</title>
        <authorList>
            <person name="Aradska J."/>
            <person name="Bulat T."/>
            <person name="Smidak R."/>
            <person name="Sarate P."/>
            <person name="Gangsoo J."/>
            <person name="Sialana F."/>
            <person name="Bilban M."/>
            <person name="Lubec G."/>
        </authorList>
    </citation>
    <scope>NUCLEOTIDE SEQUENCE</scope>
    <source>
        <tissue evidence="1">Skin</tissue>
    </source>
</reference>
<sequence>MSVACGKTDADTKIYIIITICLQNGKSNQLCNVCEVDIESQVKERAGLSCSFK</sequence>
<name>A0A0B7B470_9EUPU</name>
<gene>
    <name evidence="1" type="primary">ORF160694</name>
</gene>
<accession>A0A0B7B470</accession>